<sequence>MALMQHLHHFTGAGIKATPVPGTNKYHIQFQDGSSVYVNERVFFRLLNSEENTENVIRILREQTHPPNYPERYQNILRATRR</sequence>
<accession>A0A1M4X593</accession>
<proteinExistence type="predicted"/>
<dbReference type="OrthoDB" id="1787316at2"/>
<organism evidence="1 2">
    <name type="scientific">Desulfofundulus australicus DSM 11792</name>
    <dbReference type="NCBI Taxonomy" id="1121425"/>
    <lineage>
        <taxon>Bacteria</taxon>
        <taxon>Bacillati</taxon>
        <taxon>Bacillota</taxon>
        <taxon>Clostridia</taxon>
        <taxon>Eubacteriales</taxon>
        <taxon>Peptococcaceae</taxon>
        <taxon>Desulfofundulus</taxon>
    </lineage>
</organism>
<name>A0A1M4X593_9FIRM</name>
<protein>
    <submittedName>
        <fullName evidence="1">Uncharacterized protein</fullName>
    </submittedName>
</protein>
<dbReference type="RefSeq" id="WP_073163639.1">
    <property type="nucleotide sequence ID" value="NZ_FQUW01000010.1"/>
</dbReference>
<dbReference type="EMBL" id="FQUW01000010">
    <property type="protein sequence ID" value="SHE88533.1"/>
    <property type="molecule type" value="Genomic_DNA"/>
</dbReference>
<reference evidence="2" key="1">
    <citation type="submission" date="2016-11" db="EMBL/GenBank/DDBJ databases">
        <authorList>
            <person name="Varghese N."/>
            <person name="Submissions S."/>
        </authorList>
    </citation>
    <scope>NUCLEOTIDE SEQUENCE [LARGE SCALE GENOMIC DNA]</scope>
    <source>
        <strain evidence="2">DSM 11792</strain>
    </source>
</reference>
<gene>
    <name evidence="1" type="ORF">SAMN02745218_00994</name>
</gene>
<keyword evidence="2" id="KW-1185">Reference proteome</keyword>
<dbReference type="AlphaFoldDB" id="A0A1M4X593"/>
<evidence type="ECO:0000313" key="2">
    <source>
        <dbReference type="Proteomes" id="UP000184196"/>
    </source>
</evidence>
<dbReference type="Proteomes" id="UP000184196">
    <property type="component" value="Unassembled WGS sequence"/>
</dbReference>
<evidence type="ECO:0000313" key="1">
    <source>
        <dbReference type="EMBL" id="SHE88533.1"/>
    </source>
</evidence>